<dbReference type="InterPro" id="IPR011009">
    <property type="entry name" value="Kinase-like_dom_sf"/>
</dbReference>
<organism evidence="2 3">
    <name type="scientific">Ophiobolus disseminans</name>
    <dbReference type="NCBI Taxonomy" id="1469910"/>
    <lineage>
        <taxon>Eukaryota</taxon>
        <taxon>Fungi</taxon>
        <taxon>Dikarya</taxon>
        <taxon>Ascomycota</taxon>
        <taxon>Pezizomycotina</taxon>
        <taxon>Dothideomycetes</taxon>
        <taxon>Pleosporomycetidae</taxon>
        <taxon>Pleosporales</taxon>
        <taxon>Pleosporineae</taxon>
        <taxon>Phaeosphaeriaceae</taxon>
        <taxon>Ophiobolus</taxon>
    </lineage>
</organism>
<dbReference type="Proteomes" id="UP000799424">
    <property type="component" value="Unassembled WGS sequence"/>
</dbReference>
<dbReference type="PANTHER" id="PTHR21310">
    <property type="entry name" value="AMINOGLYCOSIDE PHOSPHOTRANSFERASE-RELATED-RELATED"/>
    <property type="match status" value="1"/>
</dbReference>
<protein>
    <recommendedName>
        <fullName evidence="1">Aminoglycoside phosphotransferase domain-containing protein</fullName>
    </recommendedName>
</protein>
<sequence>MQSHNSPTQSSWVRRHLTLVAIATLKRFRPHVSSVLFLTRRMCVKYGPFQHLSDAAAMQFIASHTSIPVPKTYMKEMRSLKPPNPGVIEGVDGDKLYDMRLQDGLQGFGPFDSIRGFHSFPRGGIRASPDQIPEVNKLAEKHEKAQFSTRFTHGDLNSMNILVKGDSIVGIIDWDTAGWYPEYWEHTTAYNINPYNGFWKDEIGTFLEESPEAANKEQLRQKYFGTL</sequence>
<evidence type="ECO:0000313" key="3">
    <source>
        <dbReference type="Proteomes" id="UP000799424"/>
    </source>
</evidence>
<feature type="domain" description="Aminoglycoside phosphotransferase" evidence="1">
    <location>
        <begin position="131"/>
        <end position="192"/>
    </location>
</feature>
<dbReference type="AlphaFoldDB" id="A0A6A6ZW05"/>
<evidence type="ECO:0000259" key="1">
    <source>
        <dbReference type="Pfam" id="PF01636"/>
    </source>
</evidence>
<accession>A0A6A6ZW05</accession>
<evidence type="ECO:0000313" key="2">
    <source>
        <dbReference type="EMBL" id="KAF2824557.1"/>
    </source>
</evidence>
<dbReference type="EMBL" id="MU006230">
    <property type="protein sequence ID" value="KAF2824557.1"/>
    <property type="molecule type" value="Genomic_DNA"/>
</dbReference>
<proteinExistence type="predicted"/>
<dbReference type="SUPFAM" id="SSF56112">
    <property type="entry name" value="Protein kinase-like (PK-like)"/>
    <property type="match status" value="1"/>
</dbReference>
<gene>
    <name evidence="2" type="ORF">CC86DRAFT_421116</name>
</gene>
<keyword evidence="3" id="KW-1185">Reference proteome</keyword>
<reference evidence="2" key="1">
    <citation type="journal article" date="2020" name="Stud. Mycol.">
        <title>101 Dothideomycetes genomes: a test case for predicting lifestyles and emergence of pathogens.</title>
        <authorList>
            <person name="Haridas S."/>
            <person name="Albert R."/>
            <person name="Binder M."/>
            <person name="Bloem J."/>
            <person name="Labutti K."/>
            <person name="Salamov A."/>
            <person name="Andreopoulos B."/>
            <person name="Baker S."/>
            <person name="Barry K."/>
            <person name="Bills G."/>
            <person name="Bluhm B."/>
            <person name="Cannon C."/>
            <person name="Castanera R."/>
            <person name="Culley D."/>
            <person name="Daum C."/>
            <person name="Ezra D."/>
            <person name="Gonzalez J."/>
            <person name="Henrissat B."/>
            <person name="Kuo A."/>
            <person name="Liang C."/>
            <person name="Lipzen A."/>
            <person name="Lutzoni F."/>
            <person name="Magnuson J."/>
            <person name="Mondo S."/>
            <person name="Nolan M."/>
            <person name="Ohm R."/>
            <person name="Pangilinan J."/>
            <person name="Park H.-J."/>
            <person name="Ramirez L."/>
            <person name="Alfaro M."/>
            <person name="Sun H."/>
            <person name="Tritt A."/>
            <person name="Yoshinaga Y."/>
            <person name="Zwiers L.-H."/>
            <person name="Turgeon B."/>
            <person name="Goodwin S."/>
            <person name="Spatafora J."/>
            <person name="Crous P."/>
            <person name="Grigoriev I."/>
        </authorList>
    </citation>
    <scope>NUCLEOTIDE SEQUENCE</scope>
    <source>
        <strain evidence="2">CBS 113818</strain>
    </source>
</reference>
<dbReference type="CDD" id="cd05120">
    <property type="entry name" value="APH_ChoK_like"/>
    <property type="match status" value="1"/>
</dbReference>
<dbReference type="PANTHER" id="PTHR21310:SF55">
    <property type="entry name" value="AMINOGLYCOSIDE PHOSPHOTRANSFERASE DOMAIN-CONTAINING PROTEIN"/>
    <property type="match status" value="1"/>
</dbReference>
<dbReference type="Pfam" id="PF01636">
    <property type="entry name" value="APH"/>
    <property type="match status" value="1"/>
</dbReference>
<dbReference type="InterPro" id="IPR002575">
    <property type="entry name" value="Aminoglycoside_PTrfase"/>
</dbReference>
<dbReference type="OrthoDB" id="8300194at2759"/>
<dbReference type="InterPro" id="IPR051678">
    <property type="entry name" value="AGP_Transferase"/>
</dbReference>
<name>A0A6A6ZW05_9PLEO</name>
<dbReference type="Gene3D" id="3.90.1200.10">
    <property type="match status" value="1"/>
</dbReference>